<reference evidence="2 3" key="1">
    <citation type="submission" date="2016-04" db="EMBL/GenBank/DDBJ databases">
        <title>Genome sequence of Clostridium magnum DSM 2767.</title>
        <authorList>
            <person name="Poehlein A."/>
            <person name="Uhlig R."/>
            <person name="Fischer R."/>
            <person name="Bahl H."/>
            <person name="Daniel R."/>
        </authorList>
    </citation>
    <scope>NUCLEOTIDE SEQUENCE [LARGE SCALE GENOMIC DNA]</scope>
    <source>
        <strain evidence="2 3">DSM 2767</strain>
    </source>
</reference>
<proteinExistence type="predicted"/>
<dbReference type="InterPro" id="IPR009875">
    <property type="entry name" value="PilZ_domain"/>
</dbReference>
<dbReference type="AlphaFoldDB" id="A0A162R3S6"/>
<evidence type="ECO:0000259" key="1">
    <source>
        <dbReference type="Pfam" id="PF07238"/>
    </source>
</evidence>
<dbReference type="Proteomes" id="UP000076603">
    <property type="component" value="Unassembled WGS sequence"/>
</dbReference>
<feature type="domain" description="PilZ" evidence="1">
    <location>
        <begin position="129"/>
        <end position="214"/>
    </location>
</feature>
<name>A0A162R3S6_9CLOT</name>
<dbReference type="OrthoDB" id="3493at2"/>
<gene>
    <name evidence="2" type="ORF">CLMAG_52830</name>
</gene>
<evidence type="ECO:0000313" key="2">
    <source>
        <dbReference type="EMBL" id="KZL89379.1"/>
    </source>
</evidence>
<keyword evidence="3" id="KW-1185">Reference proteome</keyword>
<accession>A0A162R3S6</accession>
<comment type="caution">
    <text evidence="2">The sequence shown here is derived from an EMBL/GenBank/DDBJ whole genome shotgun (WGS) entry which is preliminary data.</text>
</comment>
<protein>
    <submittedName>
        <fullName evidence="2">PilZ domain protein</fullName>
    </submittedName>
</protein>
<dbReference type="STRING" id="1121326.CLMAG_52830"/>
<dbReference type="Pfam" id="PF07238">
    <property type="entry name" value="PilZ"/>
    <property type="match status" value="1"/>
</dbReference>
<dbReference type="GO" id="GO:0035438">
    <property type="term" value="F:cyclic-di-GMP binding"/>
    <property type="evidence" value="ECO:0007669"/>
    <property type="project" value="InterPro"/>
</dbReference>
<dbReference type="EMBL" id="LWAE01000009">
    <property type="protein sequence ID" value="KZL89379.1"/>
    <property type="molecule type" value="Genomic_DNA"/>
</dbReference>
<evidence type="ECO:0000313" key="3">
    <source>
        <dbReference type="Proteomes" id="UP000076603"/>
    </source>
</evidence>
<dbReference type="PATRIC" id="fig|1121326.3.peg.5343"/>
<dbReference type="RefSeq" id="WP_066629262.1">
    <property type="nucleotide sequence ID" value="NZ_FQXL01000018.1"/>
</dbReference>
<organism evidence="2 3">
    <name type="scientific">Clostridium magnum DSM 2767</name>
    <dbReference type="NCBI Taxonomy" id="1121326"/>
    <lineage>
        <taxon>Bacteria</taxon>
        <taxon>Bacillati</taxon>
        <taxon>Bacillota</taxon>
        <taxon>Clostridia</taxon>
        <taxon>Eubacteriales</taxon>
        <taxon>Clostridiaceae</taxon>
        <taxon>Clostridium</taxon>
    </lineage>
</organism>
<sequence length="232" mass="26971">MTKLVDLDNCNKVIQLLHESRSCAGQITKIYKNCILVRVDFYEHFIFPINKEVETVILQGRELLLCKSLVLGTKHENDYMYLVLSPPEILRTIDRRMYHRTPINLKVSYTAFTNNVHYNAIQEVPTQVLANNKYKTAIITDISGGGIMLQCQEHLDIGNQVIVSMNIKSGISLLSRITRKEVISDPDTTVYLYGIYFDIITEREREKIIEFVFENEIYLRHKNKNKEKAISR</sequence>
<dbReference type="Gene3D" id="2.40.10.220">
    <property type="entry name" value="predicted glycosyltransferase like domains"/>
    <property type="match status" value="1"/>
</dbReference>